<accession>C0PJH6</accession>
<dbReference type="EMBL" id="BT068445">
    <property type="protein sequence ID" value="ACN35342.1"/>
    <property type="molecule type" value="mRNA"/>
</dbReference>
<dbReference type="Gene3D" id="2.40.50.550">
    <property type="match status" value="1"/>
</dbReference>
<sequence length="231" mass="26167">MLERSMAQGSVDQALLVEESIKHAKEAIMLDIRDGNSWYNMGNAYLTSFFVGGAWDHTKLHHSVKAYQNAEKDKTMNLNPDLYYNWATGQLRSKRLASFVSSLSGVKLKSSHKKATISTLSVGLNKAVAVLGKVILFIRHDNVAPLYYLICDLERSYFILSVYGLHNDAIKDGDQVVLFEPYYRILDASCKDKHYQFKSIRVDFPEQILVNERVPAPHHVARASIHAHNKS</sequence>
<dbReference type="InterPro" id="IPR038645">
    <property type="entry name" value="TTC5_OB_sf"/>
</dbReference>
<reference evidence="2" key="1">
    <citation type="journal article" date="2009" name="PLoS Genet.">
        <title>Sequencing, mapping, and analysis of 27,455 maize full-length cDNAs.</title>
        <authorList>
            <person name="Soderlund C."/>
            <person name="Descour A."/>
            <person name="Kudrna D."/>
            <person name="Bomhoff M."/>
            <person name="Boyd L."/>
            <person name="Currie J."/>
            <person name="Angelova A."/>
            <person name="Collura K."/>
            <person name="Wissotski M."/>
            <person name="Ashley E."/>
            <person name="Morrow D."/>
            <person name="Fernandes J."/>
            <person name="Walbot V."/>
            <person name="Yu Y."/>
        </authorList>
    </citation>
    <scope>NUCLEOTIDE SEQUENCE</scope>
    <source>
        <strain evidence="2">B73</strain>
    </source>
</reference>
<organism evidence="2">
    <name type="scientific">Zea mays</name>
    <name type="common">Maize</name>
    <dbReference type="NCBI Taxonomy" id="4577"/>
    <lineage>
        <taxon>Eukaryota</taxon>
        <taxon>Viridiplantae</taxon>
        <taxon>Streptophyta</taxon>
        <taxon>Embryophyta</taxon>
        <taxon>Tracheophyta</taxon>
        <taxon>Spermatophyta</taxon>
        <taxon>Magnoliopsida</taxon>
        <taxon>Liliopsida</taxon>
        <taxon>Poales</taxon>
        <taxon>Poaceae</taxon>
        <taxon>PACMAD clade</taxon>
        <taxon>Panicoideae</taxon>
        <taxon>Andropogonodae</taxon>
        <taxon>Andropogoneae</taxon>
        <taxon>Tripsacinae</taxon>
        <taxon>Zea</taxon>
    </lineage>
</organism>
<proteinExistence type="evidence at transcript level"/>
<name>C0PJH6_MAIZE</name>
<dbReference type="InterPro" id="IPR032076">
    <property type="entry name" value="TTC5_OB"/>
</dbReference>
<dbReference type="Pfam" id="PF16669">
    <property type="entry name" value="TTC5_OB"/>
    <property type="match status" value="1"/>
</dbReference>
<evidence type="ECO:0000313" key="2">
    <source>
        <dbReference type="EMBL" id="ACN35342.1"/>
    </source>
</evidence>
<feature type="domain" description="Tetratricopeptide repeat protein 5 OB fold" evidence="1">
    <location>
        <begin position="112"/>
        <end position="223"/>
    </location>
</feature>
<protein>
    <recommendedName>
        <fullName evidence="1">Tetratricopeptide repeat protein 5 OB fold domain-containing protein</fullName>
    </recommendedName>
</protein>
<dbReference type="ExpressionAtlas" id="C0PJH6">
    <property type="expression patterns" value="baseline and differential"/>
</dbReference>
<evidence type="ECO:0000259" key="1">
    <source>
        <dbReference type="Pfam" id="PF16669"/>
    </source>
</evidence>
<dbReference type="AlphaFoldDB" id="C0PJH6"/>